<sequence>MPKNLSVAVVGATGTTGSAIIAGLLDSGETHFTVTALARPSSVDKPAYDELKRRGVKVVPADLRGAESDLVKALSGIDIVVSAIVFTELDAEIPLANAAKVARVKRFLQSALMCVIPPRGVVNFRGQKEDILNHIQKIRLPYTYLDAGWWYDIAVPQPPSRAVQNPSGASYQGKLGADGNIPIAVAQVSDIGRYVAKVIADPRTLNRRVFVYNEIYTQNQIYNLVERLTGEKIPRSYVSKEESEALIDEAKAAVAANPSSLEAMGGLVLNQLFYSVTIRGDNTPDNAKYLGYLDGKELYPAFKFTTMEDYIKARI</sequence>
<name>C7ZM48_FUSV7</name>
<dbReference type="VEuPathDB" id="FungiDB:NECHADRAFT_39711"/>
<dbReference type="Gene3D" id="3.40.50.720">
    <property type="entry name" value="NAD(P)-binding Rossmann-like Domain"/>
    <property type="match status" value="1"/>
</dbReference>
<dbReference type="PANTHER" id="PTHR47706:SF9">
    <property type="entry name" value="NMRA-LIKE DOMAIN-CONTAINING PROTEIN-RELATED"/>
    <property type="match status" value="1"/>
</dbReference>
<proteinExistence type="predicted"/>
<dbReference type="KEGG" id="nhe:NECHADRAFT_39711"/>
<gene>
    <name evidence="4" type="ORF">NECHADRAFT_39711</name>
</gene>
<dbReference type="GeneID" id="9679032"/>
<evidence type="ECO:0000313" key="4">
    <source>
        <dbReference type="EMBL" id="EEU34933.1"/>
    </source>
</evidence>
<evidence type="ECO:0000259" key="3">
    <source>
        <dbReference type="Pfam" id="PF05368"/>
    </source>
</evidence>
<dbReference type="GO" id="GO:0016491">
    <property type="term" value="F:oxidoreductase activity"/>
    <property type="evidence" value="ECO:0007669"/>
    <property type="project" value="UniProtKB-KW"/>
</dbReference>
<dbReference type="SUPFAM" id="SSF51735">
    <property type="entry name" value="NAD(P)-binding Rossmann-fold domains"/>
    <property type="match status" value="1"/>
</dbReference>
<evidence type="ECO:0000256" key="1">
    <source>
        <dbReference type="ARBA" id="ARBA00022857"/>
    </source>
</evidence>
<dbReference type="InterPro" id="IPR008030">
    <property type="entry name" value="NmrA-like"/>
</dbReference>
<dbReference type="eggNOG" id="ENOG502QPMY">
    <property type="taxonomic scope" value="Eukaryota"/>
</dbReference>
<reference evidence="4 5" key="1">
    <citation type="journal article" date="2009" name="PLoS Genet.">
        <title>The genome of Nectria haematococca: contribution of supernumerary chromosomes to gene expansion.</title>
        <authorList>
            <person name="Coleman J.J."/>
            <person name="Rounsley S.D."/>
            <person name="Rodriguez-Carres M."/>
            <person name="Kuo A."/>
            <person name="Wasmann C.C."/>
            <person name="Grimwood J."/>
            <person name="Schmutz J."/>
            <person name="Taga M."/>
            <person name="White G.J."/>
            <person name="Zhou S."/>
            <person name="Schwartz D.C."/>
            <person name="Freitag M."/>
            <person name="Ma L.J."/>
            <person name="Danchin E.G."/>
            <person name="Henrissat B."/>
            <person name="Coutinho P.M."/>
            <person name="Nelson D.R."/>
            <person name="Straney D."/>
            <person name="Napoli C.A."/>
            <person name="Barker B.M."/>
            <person name="Gribskov M."/>
            <person name="Rep M."/>
            <person name="Kroken S."/>
            <person name="Molnar I."/>
            <person name="Rensing C."/>
            <person name="Kennell J.C."/>
            <person name="Zamora J."/>
            <person name="Farman M.L."/>
            <person name="Selker E.U."/>
            <person name="Salamov A."/>
            <person name="Shapiro H."/>
            <person name="Pangilinan J."/>
            <person name="Lindquist E."/>
            <person name="Lamers C."/>
            <person name="Grigoriev I.V."/>
            <person name="Geiser D.M."/>
            <person name="Covert S.F."/>
            <person name="Temporini E."/>
            <person name="Vanetten H.D."/>
        </authorList>
    </citation>
    <scope>NUCLEOTIDE SEQUENCE [LARGE SCALE GENOMIC DNA]</scope>
    <source>
        <strain evidence="5">ATCC MYA-4622 / CBS 123669 / FGSC 9596 / NRRL 45880 / 77-13-4</strain>
    </source>
</reference>
<feature type="domain" description="NmrA-like" evidence="3">
    <location>
        <begin position="6"/>
        <end position="311"/>
    </location>
</feature>
<dbReference type="RefSeq" id="XP_003040646.1">
    <property type="nucleotide sequence ID" value="XM_003040600.1"/>
</dbReference>
<dbReference type="Pfam" id="PF05368">
    <property type="entry name" value="NmrA"/>
    <property type="match status" value="1"/>
</dbReference>
<dbReference type="Gene3D" id="3.90.25.10">
    <property type="entry name" value="UDP-galactose 4-epimerase, domain 1"/>
    <property type="match status" value="1"/>
</dbReference>
<protein>
    <recommendedName>
        <fullName evidence="3">NmrA-like domain-containing protein</fullName>
    </recommendedName>
</protein>
<dbReference type="OMA" id="AIRHSIF"/>
<keyword evidence="2" id="KW-0560">Oxidoreductase</keyword>
<accession>C7ZM48</accession>
<evidence type="ECO:0000313" key="5">
    <source>
        <dbReference type="Proteomes" id="UP000005206"/>
    </source>
</evidence>
<dbReference type="InterPro" id="IPR036291">
    <property type="entry name" value="NAD(P)-bd_dom_sf"/>
</dbReference>
<dbReference type="EMBL" id="GG698949">
    <property type="protein sequence ID" value="EEU34933.1"/>
    <property type="molecule type" value="Genomic_DNA"/>
</dbReference>
<dbReference type="InParanoid" id="C7ZM48"/>
<dbReference type="HOGENOM" id="CLU_044876_6_0_1"/>
<dbReference type="OrthoDB" id="419598at2759"/>
<dbReference type="AlphaFoldDB" id="C7ZM48"/>
<dbReference type="Proteomes" id="UP000005206">
    <property type="component" value="Chromosome 5"/>
</dbReference>
<evidence type="ECO:0000256" key="2">
    <source>
        <dbReference type="ARBA" id="ARBA00023002"/>
    </source>
</evidence>
<dbReference type="InterPro" id="IPR051609">
    <property type="entry name" value="NmrA/Isoflavone_reductase-like"/>
</dbReference>
<organism evidence="4 5">
    <name type="scientific">Fusarium vanettenii (strain ATCC MYA-4622 / CBS 123669 / FGSC 9596 / NRRL 45880 / 77-13-4)</name>
    <name type="common">Fusarium solani subsp. pisi</name>
    <dbReference type="NCBI Taxonomy" id="660122"/>
    <lineage>
        <taxon>Eukaryota</taxon>
        <taxon>Fungi</taxon>
        <taxon>Dikarya</taxon>
        <taxon>Ascomycota</taxon>
        <taxon>Pezizomycotina</taxon>
        <taxon>Sordariomycetes</taxon>
        <taxon>Hypocreomycetidae</taxon>
        <taxon>Hypocreales</taxon>
        <taxon>Nectriaceae</taxon>
        <taxon>Fusarium</taxon>
        <taxon>Fusarium solani species complex</taxon>
        <taxon>Fusarium vanettenii</taxon>
    </lineage>
</organism>
<keyword evidence="1" id="KW-0521">NADP</keyword>
<keyword evidence="5" id="KW-1185">Reference proteome</keyword>
<dbReference type="PANTHER" id="PTHR47706">
    <property type="entry name" value="NMRA-LIKE FAMILY PROTEIN"/>
    <property type="match status" value="1"/>
</dbReference>